<proteinExistence type="predicted"/>
<dbReference type="AlphaFoldDB" id="A0A8S9GXS9"/>
<name>A0A8S9GXS9_BRACR</name>
<protein>
    <submittedName>
        <fullName evidence="1">Uncharacterized protein</fullName>
    </submittedName>
</protein>
<dbReference type="EMBL" id="QGKW02001988">
    <property type="protein sequence ID" value="KAF2551311.1"/>
    <property type="molecule type" value="Genomic_DNA"/>
</dbReference>
<accession>A0A8S9GXS9</accession>
<organism evidence="1 2">
    <name type="scientific">Brassica cretica</name>
    <name type="common">Mustard</name>
    <dbReference type="NCBI Taxonomy" id="69181"/>
    <lineage>
        <taxon>Eukaryota</taxon>
        <taxon>Viridiplantae</taxon>
        <taxon>Streptophyta</taxon>
        <taxon>Embryophyta</taxon>
        <taxon>Tracheophyta</taxon>
        <taxon>Spermatophyta</taxon>
        <taxon>Magnoliopsida</taxon>
        <taxon>eudicotyledons</taxon>
        <taxon>Gunneridae</taxon>
        <taxon>Pentapetalae</taxon>
        <taxon>rosids</taxon>
        <taxon>malvids</taxon>
        <taxon>Brassicales</taxon>
        <taxon>Brassicaceae</taxon>
        <taxon>Brassiceae</taxon>
        <taxon>Brassica</taxon>
    </lineage>
</organism>
<reference evidence="1" key="1">
    <citation type="submission" date="2019-12" db="EMBL/GenBank/DDBJ databases">
        <title>Genome sequencing and annotation of Brassica cretica.</title>
        <authorList>
            <person name="Studholme D.J."/>
            <person name="Sarris P.F."/>
        </authorList>
    </citation>
    <scope>NUCLEOTIDE SEQUENCE</scope>
    <source>
        <strain evidence="1">PFS-001/15</strain>
        <tissue evidence="1">Leaf</tissue>
    </source>
</reference>
<evidence type="ECO:0000313" key="1">
    <source>
        <dbReference type="EMBL" id="KAF2551311.1"/>
    </source>
</evidence>
<gene>
    <name evidence="1" type="ORF">F2Q68_00034198</name>
</gene>
<evidence type="ECO:0000313" key="2">
    <source>
        <dbReference type="Proteomes" id="UP000712281"/>
    </source>
</evidence>
<dbReference type="Proteomes" id="UP000712281">
    <property type="component" value="Unassembled WGS sequence"/>
</dbReference>
<comment type="caution">
    <text evidence="1">The sequence shown here is derived from an EMBL/GenBank/DDBJ whole genome shotgun (WGS) entry which is preliminary data.</text>
</comment>
<sequence length="180" mass="20049">MKGFPCRKFSISWKGPRFQGPNSGFLLAGTRSVSLSGTRGSGSCLEAGGNDTGANNGVTGDTHIPRFQRCVIISLEKNNGVTGDTSTPLNRRKSFKYFILIDVEERERERERGGNQKHTDFYLPHMQEESDNRFSLSEVFHFLEGTSVPGTELGVPSSGDPERFLIGDPRVWVLPRGWRK</sequence>